<dbReference type="Gene3D" id="2.10.25.10">
    <property type="entry name" value="Laminin"/>
    <property type="match status" value="1"/>
</dbReference>
<dbReference type="OrthoDB" id="4405280at2759"/>
<keyword evidence="1" id="KW-0245">EGF-like domain</keyword>
<dbReference type="SMART" id="SM00274">
    <property type="entry name" value="FOLN"/>
    <property type="match status" value="8"/>
</dbReference>
<dbReference type="PANTHER" id="PTHR22963">
    <property type="entry name" value="ENDOGLIN-RELATED"/>
    <property type="match status" value="1"/>
</dbReference>
<organism evidence="2">
    <name type="scientific">Dendroctonus ponderosae</name>
    <name type="common">Mountain pine beetle</name>
    <dbReference type="NCBI Taxonomy" id="77166"/>
    <lineage>
        <taxon>Eukaryota</taxon>
        <taxon>Metazoa</taxon>
        <taxon>Ecdysozoa</taxon>
        <taxon>Arthropoda</taxon>
        <taxon>Hexapoda</taxon>
        <taxon>Insecta</taxon>
        <taxon>Pterygota</taxon>
        <taxon>Neoptera</taxon>
        <taxon>Endopterygota</taxon>
        <taxon>Coleoptera</taxon>
        <taxon>Polyphaga</taxon>
        <taxon>Cucujiformia</taxon>
        <taxon>Curculionidae</taxon>
        <taxon>Scolytinae</taxon>
        <taxon>Dendroctonus</taxon>
    </lineage>
</organism>
<dbReference type="HOGENOM" id="CLU_242651_0_0_1"/>
<dbReference type="InterPro" id="IPR001881">
    <property type="entry name" value="EGF-like_Ca-bd_dom"/>
</dbReference>
<feature type="disulfide bond" evidence="1">
    <location>
        <begin position="657"/>
        <end position="667"/>
    </location>
</feature>
<feature type="non-terminal residue" evidence="2">
    <location>
        <position position="1"/>
    </location>
</feature>
<dbReference type="Pfam" id="PF21164">
    <property type="entry name" value="Dumpy_DPY"/>
    <property type="match status" value="9"/>
</dbReference>
<proteinExistence type="predicted"/>
<dbReference type="SUPFAM" id="SSF90148">
    <property type="entry name" value="DPY module"/>
    <property type="match status" value="8"/>
</dbReference>
<reference evidence="2" key="1">
    <citation type="journal article" date="2013" name="Genome Biol.">
        <title>Draft genome of the mountain pine beetle, Dendroctonus ponderosae Hopkins, a major forest pest.</title>
        <authorList>
            <person name="Keeling C.I."/>
            <person name="Yuen M.M."/>
            <person name="Liao N.Y."/>
            <person name="Docking T.R."/>
            <person name="Chan S.K."/>
            <person name="Taylor G.A."/>
            <person name="Palmquist D.L."/>
            <person name="Jackman S.D."/>
            <person name="Nguyen A."/>
            <person name="Li M."/>
            <person name="Henderson H."/>
            <person name="Janes J.K."/>
            <person name="Zhao Y."/>
            <person name="Pandoh P."/>
            <person name="Moore R."/>
            <person name="Sperling F.A."/>
            <person name="Huber D.P."/>
            <person name="Birol I."/>
            <person name="Jones S.J."/>
            <person name="Bohlmann J."/>
        </authorList>
    </citation>
    <scope>NUCLEOTIDE SEQUENCE</scope>
</reference>
<dbReference type="InterPro" id="IPR003645">
    <property type="entry name" value="Fol_N"/>
</dbReference>
<dbReference type="PROSITE" id="PS50026">
    <property type="entry name" value="EGF_3"/>
    <property type="match status" value="9"/>
</dbReference>
<feature type="disulfide bond" evidence="1">
    <location>
        <begin position="853"/>
        <end position="863"/>
    </location>
</feature>
<sequence length="1647" mass="175359">MCKEQRGAGSCSCVADYIGNPYEGCRPECSLNSDCPSNKACINNKCADPCPGTCGVNADCQVINHIPSCNCPLGYTGEPFTACYRAPEPVPPSEVGPSHPCDPWPCGPNSGCREISGQASCTCLPGYFGAPPACRPECTYNSQCAHNKACSNQKCVDPCLGTCGLNSQCSVINHSPICVCSSGYTGDPFTRCYRLPCKVTDMKPYDGPVVVKNPCFPTPCGPNSQCRVVEENPSCSCLPHYAGAPPNCHPECTLSSDCALGLSCIDAKCRDPCPGTCGLQADCRVVNHAPVCVCPLGYEGDAFLACYPKPLPRPNVIDACVPRPCGANALCHNGTCSCYSEYRGDPYRECRPECAISSDCPRGLMCLNHKCRDPCAGACAPRNSECFVINHSPICTCLPGYTGQPWESCTPVPTPPPLPERPCNPTPCGPNSQCREFNNQASCSCLVGFIGSPPACRPECVANIECPMNRACVNQRCIDPCPGTCGLNTVCQVVNHNPICSCAPRYSGDPFVACRIVAEQPPEQPPNGNPCVPSPCGPNALCEPTPAGTAKCSCLANYLGSPPNCRPECLSNSDCPSRSHACINRRCSDPFLPSKDPCYPSPCGPNAYCRSENDYAICECVAEYHGNPYEGCRPECLSNSECAPNTACISNKCRDPCPGTCGVNAVCTVTNHMPICSCQQGYSGDAFRYCSLIVAEPPRDPCNPSPCGINTVCRNSKDSAICECVPGFFGNANLGGCRPECTISSDCPRNQACVNTRCVDPCPGVCGFNADCHVINHSPVCSCVSPLVGDPFTLCSEPVVAPEPDPCSPSPCQANGQCRVVNGAAACTYPECVINPDCPSDKACYFLKCQDPCAGACGLNAICQVVNHQSVCTCPPGFTGTPEVQCRYVPPEQPRPAPECTEDSQCSNDKACVNSRCQNPCSTVSCGENSECRAQLHRAVCTCRDGFAANAQHACVEIGCRSDSDCAPIYACINRECVDPCSFTSCGLNALCIADGNHKARCYCPEAFRGNPLVQCNRPECTRDEECAYNLACRNERCQDPCNCGRNAVCNVFAHRAQCSCPPGYVGNPLEACAVQVYAEEPQCKIDSDCPSKLACFGGLCKNPCIETKPCGKNAECIVVDSLPLRTMSCMCLPGYIGDADVDCKRAPTLDEPGCRSQQDCPQSDSCINRQCVNACVVGNPCAPTAECSANHHKATCTCPTPLIGDPFIRCYQQPAQPQPECTHDGECSSDKSCINQHCQDACGLSNPCGANAECQTKQHRPTCVCAVGWIGNPQIACYKPECKVDDDCPYNKACTNENCLNPCSSVSCGRSAECVAQNHRAQCQCPAGTQGDPLLACITGQCQYNEDCADHEACDRLNRICRPVCDAETCAATAQCLGQNHQPKCLCPVGTVGNPFLDCKPPAKPACTTDADCPSQLGCINQLCVNPCHQGNLCSIEQECRVVDTVPLRTIMCACPSDQIVDSSGHCRAIVREQPQCLQDSDCADSDRCFSGNCVDACRLDSCGVNAICRAANHLTQCVCPPEYTGNARVECTNVPRHPSVVPHPECALDDDCPLDKACRQSICVNPCRSDKPCGNNAFCSVNRHQAVCRCPEGYIGRPEVECLARKLNSSPKKSASHFISTLMISNLFQPLLPPPLVAPQTPTAL</sequence>
<dbReference type="PROSITE" id="PS01186">
    <property type="entry name" value="EGF_2"/>
    <property type="match status" value="9"/>
</dbReference>
<dbReference type="GO" id="GO:0005509">
    <property type="term" value="F:calcium ion binding"/>
    <property type="evidence" value="ECO:0007669"/>
    <property type="project" value="InterPro"/>
</dbReference>
<evidence type="ECO:0000256" key="1">
    <source>
        <dbReference type="PROSITE-ProRule" id="PRU00076"/>
    </source>
</evidence>
<dbReference type="PANTHER" id="PTHR22963:SF39">
    <property type="entry name" value="DUMPY"/>
    <property type="match status" value="1"/>
</dbReference>
<dbReference type="EMBL" id="KB741169">
    <property type="protein sequence ID" value="ENN73328.1"/>
    <property type="molecule type" value="Genomic_DNA"/>
</dbReference>
<name>N6T6L0_DENPD</name>
<accession>N6T6L0</accession>
<dbReference type="InterPro" id="IPR000742">
    <property type="entry name" value="EGF"/>
</dbReference>
<dbReference type="InterPro" id="IPR009030">
    <property type="entry name" value="Growth_fac_rcpt_cys_sf"/>
</dbReference>
<dbReference type="SMART" id="SM00179">
    <property type="entry name" value="EGF_CA"/>
    <property type="match status" value="2"/>
</dbReference>
<dbReference type="SUPFAM" id="SSF57184">
    <property type="entry name" value="Growth factor receptor domain"/>
    <property type="match status" value="1"/>
</dbReference>
<feature type="disulfide bond" evidence="1">
    <location>
        <begin position="159"/>
        <end position="169"/>
    </location>
</feature>
<keyword evidence="1" id="KW-1015">Disulfide bond</keyword>
<protein>
    <submittedName>
        <fullName evidence="2">Uncharacterized protein</fullName>
    </submittedName>
</protein>
<dbReference type="InterPro" id="IPR048407">
    <property type="entry name" value="Dumpy_DPY"/>
</dbReference>
<evidence type="ECO:0000313" key="2">
    <source>
        <dbReference type="EMBL" id="ENN73328.1"/>
    </source>
</evidence>
<gene>
    <name evidence="2" type="ORF">YQE_10090</name>
</gene>
<dbReference type="SMART" id="SM00181">
    <property type="entry name" value="EGF"/>
    <property type="match status" value="26"/>
</dbReference>
<comment type="caution">
    <text evidence="1">Lacks conserved residue(s) required for the propagation of feature annotation.</text>
</comment>
<dbReference type="OMA" id="RSHACIN"/>